<evidence type="ECO:0000259" key="4">
    <source>
        <dbReference type="PROSITE" id="PS01124"/>
    </source>
</evidence>
<dbReference type="InterPro" id="IPR018060">
    <property type="entry name" value="HTH_AraC"/>
</dbReference>
<dbReference type="SUPFAM" id="SSF46689">
    <property type="entry name" value="Homeodomain-like"/>
    <property type="match status" value="2"/>
</dbReference>
<accession>A0A3E2VUR3</accession>
<dbReference type="RefSeq" id="WP_117443393.1">
    <property type="nucleotide sequence ID" value="NZ_JAJFEN010000090.1"/>
</dbReference>
<dbReference type="PRINTS" id="PR00032">
    <property type="entry name" value="HTHARAC"/>
</dbReference>
<gene>
    <name evidence="5" type="ORF">DXA38_12100</name>
</gene>
<name>A0A3E2VUR3_CLOIN</name>
<dbReference type="InterPro" id="IPR009057">
    <property type="entry name" value="Homeodomain-like_sf"/>
</dbReference>
<dbReference type="SMART" id="SM00871">
    <property type="entry name" value="AraC_E_bind"/>
    <property type="match status" value="1"/>
</dbReference>
<dbReference type="PROSITE" id="PS01124">
    <property type="entry name" value="HTH_ARAC_FAMILY_2"/>
    <property type="match status" value="1"/>
</dbReference>
<dbReference type="Pfam" id="PF12833">
    <property type="entry name" value="HTH_18"/>
    <property type="match status" value="1"/>
</dbReference>
<protein>
    <submittedName>
        <fullName evidence="5">AraC family transcriptional regulator</fullName>
    </submittedName>
</protein>
<evidence type="ECO:0000313" key="6">
    <source>
        <dbReference type="Proteomes" id="UP000260025"/>
    </source>
</evidence>
<dbReference type="GO" id="GO:0043565">
    <property type="term" value="F:sequence-specific DNA binding"/>
    <property type="evidence" value="ECO:0007669"/>
    <property type="project" value="InterPro"/>
</dbReference>
<feature type="domain" description="HTH araC/xylS-type" evidence="4">
    <location>
        <begin position="8"/>
        <end position="106"/>
    </location>
</feature>
<evidence type="ECO:0000313" key="5">
    <source>
        <dbReference type="EMBL" id="RGC14805.1"/>
    </source>
</evidence>
<dbReference type="SUPFAM" id="SSF55136">
    <property type="entry name" value="Probable bacterial effector-binding domain"/>
    <property type="match status" value="1"/>
</dbReference>
<evidence type="ECO:0000256" key="2">
    <source>
        <dbReference type="ARBA" id="ARBA00023125"/>
    </source>
</evidence>
<proteinExistence type="predicted"/>
<dbReference type="PROSITE" id="PS00041">
    <property type="entry name" value="HTH_ARAC_FAMILY_1"/>
    <property type="match status" value="1"/>
</dbReference>
<dbReference type="OrthoDB" id="9801123at2"/>
<evidence type="ECO:0000256" key="3">
    <source>
        <dbReference type="ARBA" id="ARBA00023163"/>
    </source>
</evidence>
<organism evidence="5 6">
    <name type="scientific">Clostridium innocuum</name>
    <dbReference type="NCBI Taxonomy" id="1522"/>
    <lineage>
        <taxon>Bacteria</taxon>
        <taxon>Bacillati</taxon>
        <taxon>Bacillota</taxon>
        <taxon>Clostridia</taxon>
        <taxon>Eubacteriales</taxon>
        <taxon>Clostridiaceae</taxon>
        <taxon>Clostridium</taxon>
    </lineage>
</organism>
<dbReference type="PANTHER" id="PTHR47504:SF5">
    <property type="entry name" value="RIGHT ORIGIN-BINDING PROTEIN"/>
    <property type="match status" value="1"/>
</dbReference>
<dbReference type="InterPro" id="IPR010499">
    <property type="entry name" value="AraC_E-bd"/>
</dbReference>
<dbReference type="Gene3D" id="1.10.10.60">
    <property type="entry name" value="Homeodomain-like"/>
    <property type="match status" value="2"/>
</dbReference>
<dbReference type="GO" id="GO:0003700">
    <property type="term" value="F:DNA-binding transcription factor activity"/>
    <property type="evidence" value="ECO:0007669"/>
    <property type="project" value="InterPro"/>
</dbReference>
<dbReference type="Pfam" id="PF06445">
    <property type="entry name" value="GyrI-like"/>
    <property type="match status" value="1"/>
</dbReference>
<dbReference type="SMART" id="SM00342">
    <property type="entry name" value="HTH_ARAC"/>
    <property type="match status" value="1"/>
</dbReference>
<sequence>MDWMKQLNEVMDYIDINLQSEISYDRISEIACCSIYNFQRMFSYIAQTSLSEYIRNRRLTLAAFDIIKGNERIIDVALKYGYDSQDAFSRAFRNFHGVLPSTVRNEPVMLKSCPKLSFQITMKGAEKMKYQIEQWPAFQVAGISHRIKTNRAFELVPQIWEKAWKKGTMKKFMQFFPDYRPSGFLGIATGGGWGSTDEMDYILAVTNHVDIPDCYHAPVPEGMTVFSYPAATWVIINADGEIPKAVQDVYQKFYSEWLPRSGYKLSDLPVFECYLQEDHQEVWIAVEEA</sequence>
<keyword evidence="3" id="KW-0804">Transcription</keyword>
<dbReference type="InterPro" id="IPR029442">
    <property type="entry name" value="GyrI-like"/>
</dbReference>
<reference evidence="5 6" key="1">
    <citation type="submission" date="2018-08" db="EMBL/GenBank/DDBJ databases">
        <title>A genome reference for cultivated species of the human gut microbiota.</title>
        <authorList>
            <person name="Zou Y."/>
            <person name="Xue W."/>
            <person name="Luo G."/>
        </authorList>
    </citation>
    <scope>NUCLEOTIDE SEQUENCE [LARGE SCALE GENOMIC DNA]</scope>
    <source>
        <strain evidence="5 6">OF01-2LB</strain>
    </source>
</reference>
<comment type="caution">
    <text evidence="5">The sequence shown here is derived from an EMBL/GenBank/DDBJ whole genome shotgun (WGS) entry which is preliminary data.</text>
</comment>
<keyword evidence="1" id="KW-0805">Transcription regulation</keyword>
<dbReference type="Proteomes" id="UP000260025">
    <property type="component" value="Unassembled WGS sequence"/>
</dbReference>
<dbReference type="InterPro" id="IPR050959">
    <property type="entry name" value="MarA-like"/>
</dbReference>
<dbReference type="PANTHER" id="PTHR47504">
    <property type="entry name" value="RIGHT ORIGIN-BINDING PROTEIN"/>
    <property type="match status" value="1"/>
</dbReference>
<evidence type="ECO:0000256" key="1">
    <source>
        <dbReference type="ARBA" id="ARBA00023015"/>
    </source>
</evidence>
<dbReference type="InterPro" id="IPR020449">
    <property type="entry name" value="Tscrpt_reg_AraC-type_HTH"/>
</dbReference>
<dbReference type="EMBL" id="QVEV01000017">
    <property type="protein sequence ID" value="RGC14805.1"/>
    <property type="molecule type" value="Genomic_DNA"/>
</dbReference>
<keyword evidence="2" id="KW-0238">DNA-binding</keyword>
<dbReference type="AlphaFoldDB" id="A0A3E2VUR3"/>
<dbReference type="Gene3D" id="3.20.80.10">
    <property type="entry name" value="Regulatory factor, effector binding domain"/>
    <property type="match status" value="1"/>
</dbReference>
<dbReference type="InterPro" id="IPR018062">
    <property type="entry name" value="HTH_AraC-typ_CS"/>
</dbReference>
<dbReference type="InterPro" id="IPR011256">
    <property type="entry name" value="Reg_factor_effector_dom_sf"/>
</dbReference>